<comment type="catalytic activity">
    <reaction evidence="4">
        <text>8,9-epoxy-(5Z,11Z,14Z)-eicosatrienoate + H2O = 8,9-dihydroxy-(5Z,11Z,14Z)-eicosatrienoate</text>
        <dbReference type="Rhea" id="RHEA:44048"/>
        <dbReference type="ChEBI" id="CHEBI:15377"/>
        <dbReference type="ChEBI" id="CHEBI:84025"/>
        <dbReference type="ChEBI" id="CHEBI:84032"/>
    </reaction>
    <physiologicalReaction direction="left-to-right" evidence="4">
        <dbReference type="Rhea" id="RHEA:44049"/>
    </physiologicalReaction>
</comment>
<dbReference type="GO" id="GO:0004301">
    <property type="term" value="F:epoxide hydrolase activity"/>
    <property type="evidence" value="ECO:0007669"/>
    <property type="project" value="UniProtKB-EC"/>
</dbReference>
<comment type="catalytic activity">
    <reaction evidence="36">
        <text>1-hexadecanoyl-sn-glycero-3-phosphate + H2O = 1-hexadecanoyl-sn-glycerol + phosphate</text>
        <dbReference type="Rhea" id="RHEA:53604"/>
        <dbReference type="ChEBI" id="CHEBI:15377"/>
        <dbReference type="ChEBI" id="CHEBI:43474"/>
        <dbReference type="ChEBI" id="CHEBI:57518"/>
        <dbReference type="ChEBI" id="CHEBI:75542"/>
    </reaction>
    <physiologicalReaction direction="left-to-right" evidence="36">
        <dbReference type="Rhea" id="RHEA:53605"/>
    </physiologicalReaction>
</comment>
<evidence type="ECO:0000256" key="13">
    <source>
        <dbReference type="ARBA" id="ARBA00022723"/>
    </source>
</evidence>
<feature type="domain" description="AB hydrolase-1" evidence="48">
    <location>
        <begin position="257"/>
        <end position="322"/>
    </location>
</feature>
<evidence type="ECO:0000256" key="37">
    <source>
        <dbReference type="ARBA" id="ARBA00052672"/>
    </source>
</evidence>
<evidence type="ECO:0000256" key="43">
    <source>
        <dbReference type="ARBA" id="ARBA00052983"/>
    </source>
</evidence>
<dbReference type="CDD" id="cd02603">
    <property type="entry name" value="HAD_sEH-N_like"/>
    <property type="match status" value="1"/>
</dbReference>
<evidence type="ECO:0000256" key="27">
    <source>
        <dbReference type="ARBA" id="ARBA00051095"/>
    </source>
</evidence>
<evidence type="ECO:0000256" key="42">
    <source>
        <dbReference type="ARBA" id="ARBA00052977"/>
    </source>
</evidence>
<comment type="catalytic activity">
    <reaction evidence="3">
        <text>an epoxide + H2O = an ethanediol</text>
        <dbReference type="Rhea" id="RHEA:19037"/>
        <dbReference type="ChEBI" id="CHEBI:15377"/>
        <dbReference type="ChEBI" id="CHEBI:32955"/>
        <dbReference type="ChEBI" id="CHEBI:140594"/>
        <dbReference type="EC" id="3.3.2.10"/>
    </reaction>
</comment>
<comment type="similarity">
    <text evidence="22">Belongs to the AB hydrolase superfamily. Epoxide hydrolase family.</text>
</comment>
<dbReference type="SFLD" id="SFLDS00003">
    <property type="entry name" value="Haloacid_Dehalogenase"/>
    <property type="match status" value="1"/>
</dbReference>
<evidence type="ECO:0000256" key="29">
    <source>
        <dbReference type="ARBA" id="ARBA00051289"/>
    </source>
</evidence>
<keyword evidence="19" id="KW-0576">Peroxisome</keyword>
<evidence type="ECO:0000256" key="21">
    <source>
        <dbReference type="ARBA" id="ARBA00023288"/>
    </source>
</evidence>
<comment type="catalytic activity">
    <reaction evidence="26">
        <text>(11R,12S)-epoxy-(5Z,8Z,14Z)-eicosatrienoate + H2O = (11S,12S)-dihydroxy-(5Z,8Z,14Z)-eicosatrienoate</text>
        <dbReference type="Rhea" id="RHEA:54004"/>
        <dbReference type="ChEBI" id="CHEBI:15377"/>
        <dbReference type="ChEBI" id="CHEBI:131970"/>
        <dbReference type="ChEBI" id="CHEBI:138005"/>
    </reaction>
    <physiologicalReaction direction="left-to-right" evidence="26">
        <dbReference type="Rhea" id="RHEA:54005"/>
    </physiologicalReaction>
</comment>
<evidence type="ECO:0000256" key="46">
    <source>
        <dbReference type="ARBA" id="ARBA00066597"/>
    </source>
</evidence>
<dbReference type="Gene3D" id="3.40.50.1000">
    <property type="entry name" value="HAD superfamily/HAD-like"/>
    <property type="match status" value="1"/>
</dbReference>
<comment type="catalytic activity">
    <reaction evidence="29">
        <text>(9S,10S)-10-hydroxy-9-(phosphooxy)octadecanoate + H2O = (9S,10S)-9,10-dihydroxyoctadecanoate + phosphate</text>
        <dbReference type="Rhea" id="RHEA:16537"/>
        <dbReference type="ChEBI" id="CHEBI:15377"/>
        <dbReference type="ChEBI" id="CHEBI:43474"/>
        <dbReference type="ChEBI" id="CHEBI:58796"/>
        <dbReference type="ChEBI" id="CHEBI:58797"/>
        <dbReference type="EC" id="3.1.3.76"/>
    </reaction>
</comment>
<comment type="cofactor">
    <cofactor evidence="5">
        <name>Mg(2+)</name>
        <dbReference type="ChEBI" id="CHEBI:18420"/>
    </cofactor>
</comment>
<evidence type="ECO:0000256" key="22">
    <source>
        <dbReference type="ARBA" id="ARBA00038334"/>
    </source>
</evidence>
<gene>
    <name evidence="49" type="ORF">U0070_026246</name>
</gene>
<dbReference type="NCBIfam" id="TIGR02247">
    <property type="entry name" value="HAD-1A3-hyp"/>
    <property type="match status" value="1"/>
</dbReference>
<evidence type="ECO:0000256" key="8">
    <source>
        <dbReference type="ARBA" id="ARBA00011738"/>
    </source>
</evidence>
<evidence type="ECO:0000256" key="45">
    <source>
        <dbReference type="ARBA" id="ARBA00056280"/>
    </source>
</evidence>
<accession>A0AAW0J2I8</accession>
<keyword evidence="18" id="KW-0443">Lipid metabolism</keyword>
<dbReference type="GO" id="GO:0033885">
    <property type="term" value="F:10-hydroxy-9-(phosphonooxy)octadecanoate phosphatase activity"/>
    <property type="evidence" value="ECO:0007669"/>
    <property type="project" value="UniProtKB-EC"/>
</dbReference>
<evidence type="ECO:0000256" key="28">
    <source>
        <dbReference type="ARBA" id="ARBA00051246"/>
    </source>
</evidence>
<evidence type="ECO:0000256" key="19">
    <source>
        <dbReference type="ARBA" id="ARBA00023140"/>
    </source>
</evidence>
<comment type="catalytic activity">
    <reaction evidence="40">
        <text>(14S,15R)-epoxy-(5Z,8Z,11Z)-eicosatrienoate + H2O = (14R,15R)-dihydroxy-(5Z,8Z,11Z)-eicosatrienoate</text>
        <dbReference type="Rhea" id="RHEA:53992"/>
        <dbReference type="ChEBI" id="CHEBI:15377"/>
        <dbReference type="ChEBI" id="CHEBI:131964"/>
        <dbReference type="ChEBI" id="CHEBI:138003"/>
    </reaction>
    <physiologicalReaction direction="left-to-right" evidence="40">
        <dbReference type="Rhea" id="RHEA:53993"/>
    </physiologicalReaction>
</comment>
<dbReference type="NCBIfam" id="TIGR01509">
    <property type="entry name" value="HAD-SF-IA-v3"/>
    <property type="match status" value="1"/>
</dbReference>
<dbReference type="Gene3D" id="3.40.50.1820">
    <property type="entry name" value="alpha/beta hydrolase"/>
    <property type="match status" value="1"/>
</dbReference>
<dbReference type="GO" id="GO:0009636">
    <property type="term" value="P:response to toxic substance"/>
    <property type="evidence" value="ECO:0007669"/>
    <property type="project" value="UniProtKB-KW"/>
</dbReference>
<sequence length="597" mass="66583">MALRVAAFDLDGVLALPSLAGALRRTEEALALPRGFLIDAFQKEYPGGHNEQLMRGKITFSQWAPLMEESCRKRSSTSGISLPEDFSISQIFNQAMAARSINRPMLQAAITLRKKGFTTCIVTNNWLDDSDKRGSLAQMMCNLSQHFDFLIESCQVGLIKPEPQIYKFVLETLKAQPNEVVFLDDFGSNLKPARDMGMATILVRDTDTALRELEKVTGTQFPEAPLPVPCNPNDISHGYVTVKPGSHLHFVEMGSGPTVCLCHGFPESWFSWRYQIPALAQAGFRVLALDMKGYGDSSSPPEIEEYAMEVLCKEMVSFLDKLVSLSFELISLEHSVWISGIPQAVFIGHDWAGVLVWNMALFYPERVRAVASLNTPFMPPNPKVPPMEVIKSIPVFNYQLYFQEPGVAEAELEKNMSRTFKTFFRASDELGMLAVHKATEMGGLLVNTPENPSLSKITTEEEIKFYVQQFKKTSFRTWVLHRDLGFFLSSEIGVGSTQGCLLELLAAEAPGMVTSGAEDEQGPGQILVPALMVTAGKDIVLRPEMSKNMENWIPNLKRGHIEDCGHWTQIEKPAELNEILIKWLETEVKNPPVTSKI</sequence>
<comment type="catalytic activity">
    <reaction evidence="24">
        <text>(8S,9R)-epoxy-(5Z,11Z,14Z)-eicosatrienoate + H2O = (8S,9S)-dihydroxy-(5Z,11Z,14Z)-eicosatrienoate</text>
        <dbReference type="Rhea" id="RHEA:53972"/>
        <dbReference type="ChEBI" id="CHEBI:15377"/>
        <dbReference type="ChEBI" id="CHEBI:131974"/>
        <dbReference type="ChEBI" id="CHEBI:138002"/>
    </reaction>
    <physiologicalReaction direction="left-to-right" evidence="24">
        <dbReference type="Rhea" id="RHEA:53973"/>
    </physiologicalReaction>
</comment>
<keyword evidence="13" id="KW-0479">Metal-binding</keyword>
<reference evidence="49 50" key="1">
    <citation type="journal article" date="2023" name="bioRxiv">
        <title>Conserved and derived expression patterns and positive selection on dental genes reveal complex evolutionary context of ever-growing rodent molars.</title>
        <authorList>
            <person name="Calamari Z.T."/>
            <person name="Song A."/>
            <person name="Cohen E."/>
            <person name="Akter M."/>
            <person name="Roy R.D."/>
            <person name="Hallikas O."/>
            <person name="Christensen M.M."/>
            <person name="Li P."/>
            <person name="Marangoni P."/>
            <person name="Jernvall J."/>
            <person name="Klein O.D."/>
        </authorList>
    </citation>
    <scope>NUCLEOTIDE SEQUENCE [LARGE SCALE GENOMIC DNA]</scope>
    <source>
        <strain evidence="49">V071</strain>
    </source>
</reference>
<evidence type="ECO:0000256" key="47">
    <source>
        <dbReference type="ARBA" id="ARBA00072563"/>
    </source>
</evidence>
<organism evidence="49 50">
    <name type="scientific">Myodes glareolus</name>
    <name type="common">Bank vole</name>
    <name type="synonym">Clethrionomys glareolus</name>
    <dbReference type="NCBI Taxonomy" id="447135"/>
    <lineage>
        <taxon>Eukaryota</taxon>
        <taxon>Metazoa</taxon>
        <taxon>Chordata</taxon>
        <taxon>Craniata</taxon>
        <taxon>Vertebrata</taxon>
        <taxon>Euteleostomi</taxon>
        <taxon>Mammalia</taxon>
        <taxon>Eutheria</taxon>
        <taxon>Euarchontoglires</taxon>
        <taxon>Glires</taxon>
        <taxon>Rodentia</taxon>
        <taxon>Myomorpha</taxon>
        <taxon>Muroidea</taxon>
        <taxon>Cricetidae</taxon>
        <taxon>Arvicolinae</taxon>
        <taxon>Myodes</taxon>
    </lineage>
</organism>
<evidence type="ECO:0000256" key="4">
    <source>
        <dbReference type="ARBA" id="ARBA00001899"/>
    </source>
</evidence>
<evidence type="ECO:0000256" key="16">
    <source>
        <dbReference type="ARBA" id="ARBA00022842"/>
    </source>
</evidence>
<keyword evidence="20" id="KW-0511">Multifunctional enzyme</keyword>
<comment type="catalytic activity">
    <reaction evidence="28">
        <text>14,15-epoxy-(5Z,8Z,11Z)-eicosatrienoate + H2O = 14,15-dihydroxy-(5Z,8Z,11Z)-eicosatrienoate</text>
        <dbReference type="Rhea" id="RHEA:44040"/>
        <dbReference type="ChEBI" id="CHEBI:15377"/>
        <dbReference type="ChEBI" id="CHEBI:84024"/>
        <dbReference type="ChEBI" id="CHEBI:84029"/>
    </reaction>
    <physiologicalReaction direction="left-to-right" evidence="28">
        <dbReference type="Rhea" id="RHEA:44041"/>
    </physiologicalReaction>
</comment>
<evidence type="ECO:0000256" key="35">
    <source>
        <dbReference type="ARBA" id="ARBA00052193"/>
    </source>
</evidence>
<comment type="catalytic activity">
    <reaction evidence="32">
        <text>1-octadecanoyl-sn-glycero-3-phosphate + H2O = 1-octadecanoyl-sn-glycerol + phosphate</text>
        <dbReference type="Rhea" id="RHEA:53596"/>
        <dbReference type="ChEBI" id="CHEBI:15377"/>
        <dbReference type="ChEBI" id="CHEBI:43474"/>
        <dbReference type="ChEBI" id="CHEBI:74565"/>
        <dbReference type="ChEBI" id="CHEBI:75550"/>
    </reaction>
    <physiologicalReaction direction="left-to-right" evidence="32">
        <dbReference type="Rhea" id="RHEA:53597"/>
    </physiologicalReaction>
</comment>
<dbReference type="InterPro" id="IPR006439">
    <property type="entry name" value="HAD-SF_hydro_IA"/>
</dbReference>
<keyword evidence="21" id="KW-0449">Lipoprotein</keyword>
<evidence type="ECO:0000256" key="7">
    <source>
        <dbReference type="ARBA" id="ARBA00004496"/>
    </source>
</evidence>
<dbReference type="FunFam" id="1.10.150.240:FF:000011">
    <property type="entry name" value="Bifunctional epoxide hydrolase 2"/>
    <property type="match status" value="1"/>
</dbReference>
<evidence type="ECO:0000256" key="6">
    <source>
        <dbReference type="ARBA" id="ARBA00004275"/>
    </source>
</evidence>
<dbReference type="InterPro" id="IPR036412">
    <property type="entry name" value="HAD-like_sf"/>
</dbReference>
<dbReference type="InterPro" id="IPR011945">
    <property type="entry name" value="HAD-SF_ppase_IA/epoxid_hydro_N"/>
</dbReference>
<comment type="catalytic activity">
    <reaction evidence="33">
        <text>(8S,9R)-epoxy-(5Z,11Z,14Z)-eicosatrienoate + H2O = (8R,9R)-dihydroxy-(5Z,11Z,14Z)-eicosatrienoate</text>
        <dbReference type="Rhea" id="RHEA:54016"/>
        <dbReference type="ChEBI" id="CHEBI:15377"/>
        <dbReference type="ChEBI" id="CHEBI:131974"/>
        <dbReference type="ChEBI" id="CHEBI:138008"/>
    </reaction>
    <physiologicalReaction direction="left-to-right" evidence="33">
        <dbReference type="Rhea" id="RHEA:54017"/>
    </physiologicalReaction>
</comment>
<comment type="catalytic activity">
    <reaction evidence="30">
        <text>(11S,12R)-epoxy-(5Z,8Z,14Z)-eicosatrienoate + H2O = (11S,12S)-dihydroxy-(5Z,8Z,14Z)-eicosatrienoate</text>
        <dbReference type="Rhea" id="RHEA:53984"/>
        <dbReference type="ChEBI" id="CHEBI:15377"/>
        <dbReference type="ChEBI" id="CHEBI:131969"/>
        <dbReference type="ChEBI" id="CHEBI:138005"/>
    </reaction>
    <physiologicalReaction direction="left-to-right" evidence="30">
        <dbReference type="Rhea" id="RHEA:53985"/>
    </physiologicalReaction>
</comment>
<dbReference type="Proteomes" id="UP001488838">
    <property type="component" value="Unassembled WGS sequence"/>
</dbReference>
<evidence type="ECO:0000256" key="18">
    <source>
        <dbReference type="ARBA" id="ARBA00023098"/>
    </source>
</evidence>
<evidence type="ECO:0000256" key="1">
    <source>
        <dbReference type="ARBA" id="ARBA00000146"/>
    </source>
</evidence>
<dbReference type="EC" id="3.1.3.76" evidence="46"/>
<comment type="catalytic activity">
    <reaction evidence="23">
        <text>(11R,12S)-epoxy-(5Z,8Z,14Z)-eicosatrienoate + H2O = (11R,12R)-dihydroxy-(5Z,8Z,14Z)-eicosatrienoate</text>
        <dbReference type="Rhea" id="RHEA:54000"/>
        <dbReference type="ChEBI" id="CHEBI:15377"/>
        <dbReference type="ChEBI" id="CHEBI:131970"/>
        <dbReference type="ChEBI" id="CHEBI:138004"/>
    </reaction>
    <physiologicalReaction direction="left-to-right" evidence="23">
        <dbReference type="Rhea" id="RHEA:54001"/>
    </physiologicalReaction>
</comment>
<evidence type="ECO:0000256" key="10">
    <source>
        <dbReference type="ARBA" id="ARBA00022490"/>
    </source>
</evidence>
<evidence type="ECO:0000256" key="23">
    <source>
        <dbReference type="ARBA" id="ARBA00050196"/>
    </source>
</evidence>
<evidence type="ECO:0000313" key="50">
    <source>
        <dbReference type="Proteomes" id="UP001488838"/>
    </source>
</evidence>
<dbReference type="InterPro" id="IPR023214">
    <property type="entry name" value="HAD_sf"/>
</dbReference>
<comment type="function">
    <text evidence="45">Bifunctional enzyme. The N-terminal domain has lipid phosphatase activity, with the highest activity towards threo-9,10-phosphonooxy-hydroxy-octadecanoic acid, followed by erythro-9,10-phosphonooxy-hydroxy-octadecanoic acid, 12-phosphonooxy-octadec-9Z-enoic acid and 12-phosphonooxy-octadec-9E-enoic acid. Has phosphatase activity toward lyso-glycerophospholipids with also some lower activity toward lysolipids of sphingolipid and isoprenoid phosphates.</text>
</comment>
<evidence type="ECO:0000256" key="2">
    <source>
        <dbReference type="ARBA" id="ARBA00000235"/>
    </source>
</evidence>
<protein>
    <recommendedName>
        <fullName evidence="47">Bifunctional epoxide hydrolase 2</fullName>
        <ecNumber evidence="46">3.1.3.76</ecNumber>
        <ecNumber evidence="9">3.3.2.10</ecNumber>
    </recommendedName>
</protein>
<evidence type="ECO:0000256" key="38">
    <source>
        <dbReference type="ARBA" id="ARBA00052782"/>
    </source>
</evidence>
<evidence type="ECO:0000256" key="14">
    <source>
        <dbReference type="ARBA" id="ARBA00022797"/>
    </source>
</evidence>
<dbReference type="SFLD" id="SFLDG01130">
    <property type="entry name" value="C1.5.1:_Epoxide_Hydrolase_Phos"/>
    <property type="match status" value="1"/>
</dbReference>
<evidence type="ECO:0000256" key="15">
    <source>
        <dbReference type="ARBA" id="ARBA00022801"/>
    </source>
</evidence>
<comment type="function">
    <text evidence="44">Bifunctional enzyme. The C-terminal domain has epoxide hydrolase activity and acts on epoxides (alkene oxides, oxiranes) and arene oxides. Plays a role in xenobiotic metabolism by degrading potentially toxic epoxides. Also determines steady-state levels of physiological mediators.</text>
</comment>
<comment type="catalytic activity">
    <reaction evidence="27">
        <text>(11S,12R)-epoxy-(5Z,8Z,14Z)-eicosatrienoate + H2O = (11R,12R)-dihydroxy-(5Z,8Z,14Z)-eicosatrienoate</text>
        <dbReference type="Rhea" id="RHEA:53980"/>
        <dbReference type="ChEBI" id="CHEBI:15377"/>
        <dbReference type="ChEBI" id="CHEBI:131969"/>
        <dbReference type="ChEBI" id="CHEBI:138004"/>
    </reaction>
    <physiologicalReaction direction="left-to-right" evidence="27">
        <dbReference type="Rhea" id="RHEA:53981"/>
    </physiologicalReaction>
</comment>
<dbReference type="GO" id="GO:0006629">
    <property type="term" value="P:lipid metabolic process"/>
    <property type="evidence" value="ECO:0007669"/>
    <property type="project" value="UniProtKB-KW"/>
</dbReference>
<dbReference type="SUPFAM" id="SSF53474">
    <property type="entry name" value="alpha/beta-Hydrolases"/>
    <property type="match status" value="1"/>
</dbReference>
<dbReference type="GO" id="GO:0005777">
    <property type="term" value="C:peroxisome"/>
    <property type="evidence" value="ECO:0007669"/>
    <property type="project" value="UniProtKB-SubCell"/>
</dbReference>
<evidence type="ECO:0000256" key="39">
    <source>
        <dbReference type="ARBA" id="ARBA00052784"/>
    </source>
</evidence>
<keyword evidence="50" id="KW-1185">Reference proteome</keyword>
<dbReference type="Pfam" id="PF00702">
    <property type="entry name" value="Hydrolase"/>
    <property type="match status" value="1"/>
</dbReference>
<evidence type="ECO:0000256" key="20">
    <source>
        <dbReference type="ARBA" id="ARBA00023268"/>
    </source>
</evidence>
<comment type="catalytic activity">
    <reaction evidence="42">
        <text>(14R,15S)-epoxy-(5Z,8Z,11Z)-eicosatrienoate + H2O = (14R,15R)-dihydroxy-(5Z,8Z,11Z)-eicosatrienoate</text>
        <dbReference type="Rhea" id="RHEA:53976"/>
        <dbReference type="ChEBI" id="CHEBI:15377"/>
        <dbReference type="ChEBI" id="CHEBI:131965"/>
        <dbReference type="ChEBI" id="CHEBI:138003"/>
    </reaction>
    <physiologicalReaction direction="left-to-right" evidence="42">
        <dbReference type="Rhea" id="RHEA:53977"/>
    </physiologicalReaction>
</comment>
<comment type="catalytic activity">
    <reaction evidence="31">
        <text>9,10-epoxy-(12Z)-octadecenoate + H2O = 9,10-dihydroxy-(12Z)-octadecenoate</text>
        <dbReference type="Rhea" id="RHEA:44032"/>
        <dbReference type="ChEBI" id="CHEBI:15377"/>
        <dbReference type="ChEBI" id="CHEBI:84023"/>
        <dbReference type="ChEBI" id="CHEBI:84027"/>
    </reaction>
    <physiologicalReaction direction="left-to-right" evidence="31">
        <dbReference type="Rhea" id="RHEA:44033"/>
    </physiologicalReaction>
</comment>
<evidence type="ECO:0000256" key="5">
    <source>
        <dbReference type="ARBA" id="ARBA00001946"/>
    </source>
</evidence>
<comment type="catalytic activity">
    <reaction evidence="38">
        <text>1-tetradecanoyl-sn-glycerol 3-phosphate + H2O = 1-tetradecanoyl-sn-glycerol + phosphate</text>
        <dbReference type="Rhea" id="RHEA:53592"/>
        <dbReference type="ChEBI" id="CHEBI:15377"/>
        <dbReference type="ChEBI" id="CHEBI:43474"/>
        <dbReference type="ChEBI" id="CHEBI:72683"/>
        <dbReference type="ChEBI" id="CHEBI:75536"/>
    </reaction>
    <physiologicalReaction direction="left-to-right" evidence="38">
        <dbReference type="Rhea" id="RHEA:53593"/>
    </physiologicalReaction>
</comment>
<dbReference type="EC" id="3.3.2.10" evidence="9"/>
<evidence type="ECO:0000256" key="40">
    <source>
        <dbReference type="ARBA" id="ARBA00052898"/>
    </source>
</evidence>
<evidence type="ECO:0000256" key="25">
    <source>
        <dbReference type="ARBA" id="ARBA00050963"/>
    </source>
</evidence>
<comment type="catalytic activity">
    <reaction evidence="25">
        <text>12-(phosphooxy)octadecanoate + H2O = 12-hydroxyoctadecanoate + phosphate</text>
        <dbReference type="Rhea" id="RHEA:45280"/>
        <dbReference type="ChEBI" id="CHEBI:15377"/>
        <dbReference type="ChEBI" id="CHEBI:43474"/>
        <dbReference type="ChEBI" id="CHEBI:84201"/>
        <dbReference type="ChEBI" id="CHEBI:85134"/>
    </reaction>
    <physiologicalReaction direction="left-to-right" evidence="25">
        <dbReference type="Rhea" id="RHEA:45281"/>
    </physiologicalReaction>
</comment>
<keyword evidence="16" id="KW-0460">Magnesium</keyword>
<evidence type="ECO:0000313" key="49">
    <source>
        <dbReference type="EMBL" id="KAK7820702.1"/>
    </source>
</evidence>
<keyword evidence="14" id="KW-0058">Aromatic hydrocarbons catabolism</keyword>
<keyword evidence="15" id="KW-0378">Hydrolase</keyword>
<dbReference type="FunFam" id="3.40.50.1820:FF:000067">
    <property type="entry name" value="Bifunctional epoxide hydrolase 2"/>
    <property type="match status" value="1"/>
</dbReference>
<comment type="catalytic activity">
    <reaction evidence="41">
        <text>12-phosphooxy-(9E)-octadecenoate + H2O = 12-hydroxy-(9E)-octadecenoate + phosphate</text>
        <dbReference type="Rhea" id="RHEA:45276"/>
        <dbReference type="ChEBI" id="CHEBI:15377"/>
        <dbReference type="ChEBI" id="CHEBI:43474"/>
        <dbReference type="ChEBI" id="CHEBI:85137"/>
        <dbReference type="ChEBI" id="CHEBI:85152"/>
    </reaction>
    <physiologicalReaction direction="left-to-right" evidence="41">
        <dbReference type="Rhea" id="RHEA:45277"/>
    </physiologicalReaction>
</comment>
<comment type="catalytic activity">
    <reaction evidence="35">
        <text>8-hydroxy-(11S,12S)-epoxy-(5Z,9E,14Z)-eicosatrienoate + H2O = (8,11R,12S)-trihydroxy-(5Z,9E,14Z)-eicosatrienoate</text>
        <dbReference type="Rhea" id="RHEA:50896"/>
        <dbReference type="ChEBI" id="CHEBI:15377"/>
        <dbReference type="ChEBI" id="CHEBI:78100"/>
        <dbReference type="ChEBI" id="CHEBI:132127"/>
    </reaction>
    <physiologicalReaction direction="left-to-right" evidence="35">
        <dbReference type="Rhea" id="RHEA:50897"/>
    </physiologicalReaction>
</comment>
<evidence type="ECO:0000256" key="12">
    <source>
        <dbReference type="ARBA" id="ARBA00022575"/>
    </source>
</evidence>
<keyword evidence="11" id="KW-0597">Phosphoprotein</keyword>
<dbReference type="AlphaFoldDB" id="A0AAW0J2I8"/>
<dbReference type="SFLD" id="SFLDG01129">
    <property type="entry name" value="C1.5:_HAD__Beta-PGM__Phosphata"/>
    <property type="match status" value="1"/>
</dbReference>
<dbReference type="GO" id="GO:0046872">
    <property type="term" value="F:metal ion binding"/>
    <property type="evidence" value="ECO:0007669"/>
    <property type="project" value="UniProtKB-KW"/>
</dbReference>
<keyword evidence="10" id="KW-0963">Cytoplasm</keyword>
<dbReference type="InterPro" id="IPR000073">
    <property type="entry name" value="AB_hydrolase_1"/>
</dbReference>
<dbReference type="GO" id="GO:0097176">
    <property type="term" value="P:epoxide metabolic process"/>
    <property type="evidence" value="ECO:0007669"/>
    <property type="project" value="UniProtKB-ARBA"/>
</dbReference>
<evidence type="ECO:0000256" key="32">
    <source>
        <dbReference type="ARBA" id="ARBA00051948"/>
    </source>
</evidence>
<dbReference type="SUPFAM" id="SSF56784">
    <property type="entry name" value="HAD-like"/>
    <property type="match status" value="1"/>
</dbReference>
<evidence type="ECO:0000256" key="31">
    <source>
        <dbReference type="ARBA" id="ARBA00051902"/>
    </source>
</evidence>
<evidence type="ECO:0000256" key="41">
    <source>
        <dbReference type="ARBA" id="ARBA00052939"/>
    </source>
</evidence>
<comment type="catalytic activity">
    <reaction evidence="43">
        <text>1-(5Z,8Z,11Z,14Z-eicosatetraenoyl)-sn-glycero-3-phosphate + H2O = 1-(5Z,8Z,11Z,14Z-eicosatetraenoyl)-sn-glycerol + phosphate</text>
        <dbReference type="Rhea" id="RHEA:53600"/>
        <dbReference type="ChEBI" id="CHEBI:15377"/>
        <dbReference type="ChEBI" id="CHEBI:34071"/>
        <dbReference type="ChEBI" id="CHEBI:43474"/>
        <dbReference type="ChEBI" id="CHEBI:74938"/>
    </reaction>
    <physiologicalReaction direction="left-to-right" evidence="43">
        <dbReference type="Rhea" id="RHEA:53601"/>
    </physiologicalReaction>
</comment>
<comment type="subcellular location">
    <subcellularLocation>
        <location evidence="7">Cytoplasm</location>
    </subcellularLocation>
    <subcellularLocation>
        <location evidence="6">Peroxisome</location>
    </subcellularLocation>
</comment>
<evidence type="ECO:0000256" key="11">
    <source>
        <dbReference type="ARBA" id="ARBA00022553"/>
    </source>
</evidence>
<comment type="subunit">
    <text evidence="8">Homodimer.</text>
</comment>
<evidence type="ECO:0000256" key="33">
    <source>
        <dbReference type="ARBA" id="ARBA00051985"/>
    </source>
</evidence>
<evidence type="ECO:0000256" key="3">
    <source>
        <dbReference type="ARBA" id="ARBA00001268"/>
    </source>
</evidence>
<evidence type="ECO:0000256" key="36">
    <source>
        <dbReference type="ARBA" id="ARBA00052278"/>
    </source>
</evidence>
<name>A0AAW0J2I8_MYOGA</name>
<dbReference type="Gene3D" id="1.10.150.240">
    <property type="entry name" value="Putative phosphatase, domain 2"/>
    <property type="match status" value="1"/>
</dbReference>
<evidence type="ECO:0000256" key="17">
    <source>
        <dbReference type="ARBA" id="ARBA00022990"/>
    </source>
</evidence>
<evidence type="ECO:0000256" key="26">
    <source>
        <dbReference type="ARBA" id="ARBA00050975"/>
    </source>
</evidence>
<dbReference type="InterPro" id="IPR023198">
    <property type="entry name" value="PGP-like_dom2"/>
</dbReference>
<keyword evidence="17" id="KW-0007">Acetylation</keyword>
<evidence type="ECO:0000256" key="24">
    <source>
        <dbReference type="ARBA" id="ARBA00050509"/>
    </source>
</evidence>
<comment type="catalytic activity">
    <reaction evidence="34">
        <text>(14S,15R)-epoxy-(5Z,8Z,11Z)-eicosatrienoate + H2O = (14S,15S)-dihydroxy-(5Z,8Z,11Z)-eicosatrienoate</text>
        <dbReference type="Rhea" id="RHEA:53996"/>
        <dbReference type="ChEBI" id="CHEBI:15377"/>
        <dbReference type="ChEBI" id="CHEBI:131964"/>
        <dbReference type="ChEBI" id="CHEBI:138006"/>
    </reaction>
    <physiologicalReaction direction="left-to-right" evidence="34">
        <dbReference type="Rhea" id="RHEA:53997"/>
    </physiologicalReaction>
</comment>
<comment type="catalytic activity">
    <reaction evidence="37">
        <text>12-phosphooxy-(9Z)-octadecenoate + H2O = 12-hydroxy-(9Z)-octadecenoate + phosphate</text>
        <dbReference type="Rhea" id="RHEA:45272"/>
        <dbReference type="ChEBI" id="CHEBI:15377"/>
        <dbReference type="ChEBI" id="CHEBI:43474"/>
        <dbReference type="ChEBI" id="CHEBI:85141"/>
        <dbReference type="ChEBI" id="CHEBI:85150"/>
    </reaction>
    <physiologicalReaction direction="left-to-right" evidence="37">
        <dbReference type="Rhea" id="RHEA:45273"/>
    </physiologicalReaction>
</comment>
<evidence type="ECO:0000256" key="9">
    <source>
        <dbReference type="ARBA" id="ARBA00013006"/>
    </source>
</evidence>
<dbReference type="PANTHER" id="PTHR43329">
    <property type="entry name" value="EPOXIDE HYDROLASE"/>
    <property type="match status" value="1"/>
</dbReference>
<comment type="catalytic activity">
    <reaction evidence="39">
        <text>10-hydroxy-(11S,12S)-epoxy- (5Z,8Z,14Z)-eicosatrienoate + H2O = (10,11S,12R)-trihydroxy-(5Z,8Z,14Z)-eicosatrienoate</text>
        <dbReference type="Rhea" id="RHEA:50900"/>
        <dbReference type="ChEBI" id="CHEBI:15377"/>
        <dbReference type="ChEBI" id="CHEBI:78084"/>
        <dbReference type="ChEBI" id="CHEBI:78099"/>
    </reaction>
    <physiologicalReaction direction="left-to-right" evidence="39">
        <dbReference type="Rhea" id="RHEA:50901"/>
    </physiologicalReaction>
</comment>
<evidence type="ECO:0000256" key="44">
    <source>
        <dbReference type="ARBA" id="ARBA00056125"/>
    </source>
</evidence>
<dbReference type="InterPro" id="IPR029058">
    <property type="entry name" value="AB_hydrolase_fold"/>
</dbReference>
<feature type="domain" description="AB hydrolase-1" evidence="48">
    <location>
        <begin position="339"/>
        <end position="573"/>
    </location>
</feature>
<comment type="catalytic activity">
    <reaction evidence="2">
        <text>1-(9Z-octadecenoyl)-sn-glycero-3-phosphate + H2O = 1-(9Z-octadecenoyl)-sn-glycerol + phosphate</text>
        <dbReference type="Rhea" id="RHEA:39835"/>
        <dbReference type="ChEBI" id="CHEBI:15377"/>
        <dbReference type="ChEBI" id="CHEBI:43474"/>
        <dbReference type="ChEBI" id="CHEBI:74544"/>
        <dbReference type="ChEBI" id="CHEBI:75757"/>
    </reaction>
    <physiologicalReaction direction="left-to-right" evidence="2">
        <dbReference type="Rhea" id="RHEA:39836"/>
    </physiologicalReaction>
</comment>
<evidence type="ECO:0000256" key="34">
    <source>
        <dbReference type="ARBA" id="ARBA00051997"/>
    </source>
</evidence>
<keyword evidence="12" id="KW-0216">Detoxification</keyword>
<comment type="caution">
    <text evidence="49">The sequence shown here is derived from an EMBL/GenBank/DDBJ whole genome shotgun (WGS) entry which is preliminary data.</text>
</comment>
<proteinExistence type="inferred from homology"/>
<evidence type="ECO:0000259" key="48">
    <source>
        <dbReference type="Pfam" id="PF00561"/>
    </source>
</evidence>
<dbReference type="EMBL" id="JBBHLL010000070">
    <property type="protein sequence ID" value="KAK7820702.1"/>
    <property type="molecule type" value="Genomic_DNA"/>
</dbReference>
<dbReference type="PRINTS" id="PR00413">
    <property type="entry name" value="HADHALOGNASE"/>
</dbReference>
<evidence type="ECO:0000256" key="30">
    <source>
        <dbReference type="ARBA" id="ARBA00051491"/>
    </source>
</evidence>
<dbReference type="Pfam" id="PF00561">
    <property type="entry name" value="Abhydrolase_1"/>
    <property type="match status" value="2"/>
</dbReference>
<comment type="catalytic activity">
    <reaction evidence="1">
        <text>11,12-epoxy-(5Z,8Z,14Z)-eicosatrienoate + H2O = 11,12-dihydroxy-(5Z,8Z,14Z)-eicosatrienoate</text>
        <dbReference type="Rhea" id="RHEA:44044"/>
        <dbReference type="ChEBI" id="CHEBI:15377"/>
        <dbReference type="ChEBI" id="CHEBI:76625"/>
        <dbReference type="ChEBI" id="CHEBI:84031"/>
    </reaction>
    <physiologicalReaction direction="left-to-right" evidence="1">
        <dbReference type="Rhea" id="RHEA:44045"/>
    </physiologicalReaction>
</comment>